<protein>
    <submittedName>
        <fullName evidence="7">Phytoene dehydrogenase</fullName>
    </submittedName>
</protein>
<evidence type="ECO:0000256" key="1">
    <source>
        <dbReference type="ARBA" id="ARBA00004829"/>
    </source>
</evidence>
<accession>A0A0R2AK16</accession>
<name>A0A0R2AK16_9LACO</name>
<evidence type="ECO:0000256" key="3">
    <source>
        <dbReference type="ARBA" id="ARBA00023002"/>
    </source>
</evidence>
<dbReference type="InterPro" id="IPR036188">
    <property type="entry name" value="FAD/NAD-bd_sf"/>
</dbReference>
<dbReference type="STRING" id="1423781.FD06_GL000688"/>
<dbReference type="PANTHER" id="PTHR43734:SF1">
    <property type="entry name" value="PHYTOENE DESATURASE"/>
    <property type="match status" value="1"/>
</dbReference>
<keyword evidence="8" id="KW-1185">Reference proteome</keyword>
<keyword evidence="2 5" id="KW-0125">Carotenoid biosynthesis</keyword>
<evidence type="ECO:0000259" key="6">
    <source>
        <dbReference type="Pfam" id="PF01593"/>
    </source>
</evidence>
<dbReference type="InterPro" id="IPR014105">
    <property type="entry name" value="Carotenoid/retinoid_OxRdtase"/>
</dbReference>
<feature type="domain" description="Amine oxidase" evidence="6">
    <location>
        <begin position="15"/>
        <end position="494"/>
    </location>
</feature>
<evidence type="ECO:0000313" key="7">
    <source>
        <dbReference type="EMBL" id="KRM67537.1"/>
    </source>
</evidence>
<dbReference type="Pfam" id="PF01593">
    <property type="entry name" value="Amino_oxidase"/>
    <property type="match status" value="1"/>
</dbReference>
<dbReference type="PRINTS" id="PR00419">
    <property type="entry name" value="ADXRDTASE"/>
</dbReference>
<dbReference type="Proteomes" id="UP000052012">
    <property type="component" value="Unassembled WGS sequence"/>
</dbReference>
<dbReference type="AlphaFoldDB" id="A0A0R2AK16"/>
<keyword evidence="3 5" id="KW-0560">Oxidoreductase</keyword>
<dbReference type="EMBL" id="AYYQ01000036">
    <property type="protein sequence ID" value="KRM67537.1"/>
    <property type="molecule type" value="Genomic_DNA"/>
</dbReference>
<comment type="caution">
    <text evidence="7">The sequence shown here is derived from an EMBL/GenBank/DDBJ whole genome shotgun (WGS) entry which is preliminary data.</text>
</comment>
<comment type="pathway">
    <text evidence="1 5">Carotenoid biosynthesis.</text>
</comment>
<dbReference type="GO" id="GO:0016627">
    <property type="term" value="F:oxidoreductase activity, acting on the CH-CH group of donors"/>
    <property type="evidence" value="ECO:0007669"/>
    <property type="project" value="UniProtKB-ARBA"/>
</dbReference>
<dbReference type="PANTHER" id="PTHR43734">
    <property type="entry name" value="PHYTOENE DESATURASE"/>
    <property type="match status" value="1"/>
</dbReference>
<dbReference type="SUPFAM" id="SSF51905">
    <property type="entry name" value="FAD/NAD(P)-binding domain"/>
    <property type="match status" value="1"/>
</dbReference>
<evidence type="ECO:0000256" key="5">
    <source>
        <dbReference type="RuleBase" id="RU362075"/>
    </source>
</evidence>
<evidence type="ECO:0000256" key="2">
    <source>
        <dbReference type="ARBA" id="ARBA00022746"/>
    </source>
</evidence>
<dbReference type="PATRIC" id="fig|1423781.4.peg.706"/>
<proteinExistence type="inferred from homology"/>
<sequence>MIIIKKNIAIVGAGIGGLTTAIYLQHAGYQVTIFEKNHHAGGKMDLIEKDGFKFDTGPTIVMMPHVYDQPFKDTGVNPRDYFTMQRVNPFMDIRTGNQTIPLSTDLVDLTNEFESVDESQMLGFLKYLTDIYEKYLNAKDNFIYKSFRSPKDFFNPKTLWQAYKLKTFSSSYGAIQKYISNTNLQYLLSFQTLYIGISPFNGPSIYNIIPMIELLYGVWFIQGGMSSYATALLKRYLELGGHVEYDSPVSQIIVNAKREAQGVVINGTKHQFDGVVANADFPYVMNDLLDVPEKYKAKYTKTKVDNMDYSMSCFMLYLGVDKKYDDLRLHTIRMAHDFSKNVAEIDNGKLPTDPSYYIYNPSVLDDSFAPKGQSSLYILVPVSNLQKYDKWDDYNSDNFEEFIINKVQNELGLQDLGRHIVTKCRFTPRTFENRYNSKFGTAFGLKPTLMQSNYFRPHNKAGKIKNLYFTGASTHPGAGVPIVVTSGYLTANELKKDLKAHE</sequence>
<gene>
    <name evidence="7" type="ORF">FD06_GL000688</name>
</gene>
<evidence type="ECO:0000313" key="8">
    <source>
        <dbReference type="Proteomes" id="UP000052012"/>
    </source>
</evidence>
<dbReference type="RefSeq" id="WP_237757245.1">
    <property type="nucleotide sequence ID" value="NZ_AYYQ01000036.1"/>
</dbReference>
<organism evidence="7 8">
    <name type="scientific">Apilactobacillus ozensis DSM 23829 = JCM 17196</name>
    <dbReference type="NCBI Taxonomy" id="1423781"/>
    <lineage>
        <taxon>Bacteria</taxon>
        <taxon>Bacillati</taxon>
        <taxon>Bacillota</taxon>
        <taxon>Bacilli</taxon>
        <taxon>Lactobacillales</taxon>
        <taxon>Lactobacillaceae</taxon>
        <taxon>Apilactobacillus</taxon>
    </lineage>
</organism>
<comment type="similarity">
    <text evidence="4">Belongs to the carotenoid/retinoid oxidoreductase family. CrtN subfamily.</text>
</comment>
<dbReference type="Gene3D" id="3.50.50.60">
    <property type="entry name" value="FAD/NAD(P)-binding domain"/>
    <property type="match status" value="2"/>
</dbReference>
<reference evidence="7 8" key="1">
    <citation type="journal article" date="2015" name="Genome Announc.">
        <title>Expanding the biotechnology potential of lactobacilli through comparative genomics of 213 strains and associated genera.</title>
        <authorList>
            <person name="Sun Z."/>
            <person name="Harris H.M."/>
            <person name="McCann A."/>
            <person name="Guo C."/>
            <person name="Argimon S."/>
            <person name="Zhang W."/>
            <person name="Yang X."/>
            <person name="Jeffery I.B."/>
            <person name="Cooney J.C."/>
            <person name="Kagawa T.F."/>
            <person name="Liu W."/>
            <person name="Song Y."/>
            <person name="Salvetti E."/>
            <person name="Wrobel A."/>
            <person name="Rasinkangas P."/>
            <person name="Parkhill J."/>
            <person name="Rea M.C."/>
            <person name="O'Sullivan O."/>
            <person name="Ritari J."/>
            <person name="Douillard F.P."/>
            <person name="Paul Ross R."/>
            <person name="Yang R."/>
            <person name="Briner A.E."/>
            <person name="Felis G.E."/>
            <person name="de Vos W.M."/>
            <person name="Barrangou R."/>
            <person name="Klaenhammer T.R."/>
            <person name="Caufield P.W."/>
            <person name="Cui Y."/>
            <person name="Zhang H."/>
            <person name="O'Toole P.W."/>
        </authorList>
    </citation>
    <scope>NUCLEOTIDE SEQUENCE [LARGE SCALE GENOMIC DNA]</scope>
    <source>
        <strain evidence="7 8">DSM 23829</strain>
    </source>
</reference>
<evidence type="ECO:0000256" key="4">
    <source>
        <dbReference type="ARBA" id="ARBA00038322"/>
    </source>
</evidence>
<dbReference type="InterPro" id="IPR008150">
    <property type="entry name" value="Phytoene_DH_bac_CS"/>
</dbReference>
<dbReference type="GO" id="GO:0016117">
    <property type="term" value="P:carotenoid biosynthetic process"/>
    <property type="evidence" value="ECO:0007669"/>
    <property type="project" value="UniProtKB-KW"/>
</dbReference>
<dbReference type="PROSITE" id="PS00982">
    <property type="entry name" value="PHYTOENE_DH"/>
    <property type="match status" value="1"/>
</dbReference>
<dbReference type="InterPro" id="IPR002937">
    <property type="entry name" value="Amino_oxidase"/>
</dbReference>
<dbReference type="NCBIfam" id="TIGR02734">
    <property type="entry name" value="crtI_fam"/>
    <property type="match status" value="1"/>
</dbReference>